<feature type="domain" description="SRCR" evidence="12">
    <location>
        <begin position="201"/>
        <end position="303"/>
    </location>
</feature>
<comment type="caution">
    <text evidence="13">The sequence shown here is derived from an EMBL/GenBank/DDBJ whole genome shotgun (WGS) entry which is preliminary data.</text>
</comment>
<gene>
    <name evidence="13" type="ORF">LSH36_91g05013</name>
</gene>
<accession>A0AAD9K143</accession>
<dbReference type="AlphaFoldDB" id="A0AAD9K143"/>
<dbReference type="EMBL" id="JAODUP010000091">
    <property type="protein sequence ID" value="KAK2162812.1"/>
    <property type="molecule type" value="Genomic_DNA"/>
</dbReference>
<evidence type="ECO:0000313" key="13">
    <source>
        <dbReference type="EMBL" id="KAK2162812.1"/>
    </source>
</evidence>
<protein>
    <recommendedName>
        <fullName evidence="12">SRCR domain-containing protein</fullName>
    </recommendedName>
</protein>
<dbReference type="SMART" id="SM00202">
    <property type="entry name" value="SR"/>
    <property type="match status" value="2"/>
</dbReference>
<keyword evidence="2" id="KW-0812">Transmembrane</keyword>
<evidence type="ECO:0000259" key="12">
    <source>
        <dbReference type="PROSITE" id="PS50287"/>
    </source>
</evidence>
<dbReference type="GO" id="GO:0005615">
    <property type="term" value="C:extracellular space"/>
    <property type="evidence" value="ECO:0007669"/>
    <property type="project" value="TreeGrafter"/>
</dbReference>
<comment type="caution">
    <text evidence="9">Lacks conserved residue(s) required for the propagation of feature annotation.</text>
</comment>
<dbReference type="Pfam" id="PF01186">
    <property type="entry name" value="Lysyl_oxidase"/>
    <property type="match status" value="1"/>
</dbReference>
<evidence type="ECO:0000256" key="11">
    <source>
        <dbReference type="SAM" id="SignalP"/>
    </source>
</evidence>
<dbReference type="InterPro" id="IPR050912">
    <property type="entry name" value="LOX-like_protein"/>
</dbReference>
<feature type="domain" description="SRCR" evidence="12">
    <location>
        <begin position="32"/>
        <end position="134"/>
    </location>
</feature>
<dbReference type="InterPro" id="IPR001190">
    <property type="entry name" value="SRCR"/>
</dbReference>
<name>A0AAD9K143_9ANNE</name>
<dbReference type="PROSITE" id="PS00420">
    <property type="entry name" value="SRCR_1"/>
    <property type="match status" value="1"/>
</dbReference>
<evidence type="ECO:0000256" key="7">
    <source>
        <dbReference type="ARBA" id="ARBA00023157"/>
    </source>
</evidence>
<keyword evidence="4" id="KW-0677">Repeat</keyword>
<dbReference type="GO" id="GO:0004720">
    <property type="term" value="F:protein-lysine 6-oxidase activity"/>
    <property type="evidence" value="ECO:0007669"/>
    <property type="project" value="TreeGrafter"/>
</dbReference>
<feature type="disulfide bond" evidence="9">
    <location>
        <begin position="270"/>
        <end position="280"/>
    </location>
</feature>
<keyword evidence="8" id="KW-0325">Glycoprotein</keyword>
<keyword evidence="14" id="KW-1185">Reference proteome</keyword>
<feature type="region of interest" description="Disordered" evidence="10">
    <location>
        <begin position="149"/>
        <end position="191"/>
    </location>
</feature>
<dbReference type="PRINTS" id="PR00258">
    <property type="entry name" value="SPERACTRCPTR"/>
</dbReference>
<keyword evidence="5" id="KW-1133">Transmembrane helix</keyword>
<dbReference type="PANTHER" id="PTHR45817:SF4">
    <property type="entry name" value="LYSYL OXIDASE-LIKE-RELATED"/>
    <property type="match status" value="1"/>
</dbReference>
<dbReference type="FunFam" id="3.10.250.10:FF:000006">
    <property type="entry name" value="neurotrypsin isoform X2"/>
    <property type="match status" value="1"/>
</dbReference>
<evidence type="ECO:0000313" key="14">
    <source>
        <dbReference type="Proteomes" id="UP001208570"/>
    </source>
</evidence>
<dbReference type="InterPro" id="IPR001695">
    <property type="entry name" value="Lysyl_oxidase"/>
</dbReference>
<reference evidence="13" key="1">
    <citation type="journal article" date="2023" name="Mol. Biol. Evol.">
        <title>Third-Generation Sequencing Reveals the Adaptive Role of the Epigenome in Three Deep-Sea Polychaetes.</title>
        <authorList>
            <person name="Perez M."/>
            <person name="Aroh O."/>
            <person name="Sun Y."/>
            <person name="Lan Y."/>
            <person name="Juniper S.K."/>
            <person name="Young C.R."/>
            <person name="Angers B."/>
            <person name="Qian P.Y."/>
        </authorList>
    </citation>
    <scope>NUCLEOTIDE SEQUENCE</scope>
    <source>
        <strain evidence="13">P08H-3</strain>
    </source>
</reference>
<keyword evidence="3 11" id="KW-0732">Signal</keyword>
<dbReference type="PROSITE" id="PS50287">
    <property type="entry name" value="SRCR_2"/>
    <property type="match status" value="2"/>
</dbReference>
<evidence type="ECO:0000256" key="8">
    <source>
        <dbReference type="ARBA" id="ARBA00023180"/>
    </source>
</evidence>
<feature type="chain" id="PRO_5041986561" description="SRCR domain-containing protein" evidence="11">
    <location>
        <begin position="20"/>
        <end position="484"/>
    </location>
</feature>
<dbReference type="InterPro" id="IPR036772">
    <property type="entry name" value="SRCR-like_dom_sf"/>
</dbReference>
<feature type="signal peptide" evidence="11">
    <location>
        <begin position="1"/>
        <end position="19"/>
    </location>
</feature>
<feature type="compositionally biased region" description="Polar residues" evidence="10">
    <location>
        <begin position="172"/>
        <end position="181"/>
    </location>
</feature>
<feature type="disulfide bond" evidence="9">
    <location>
        <begin position="103"/>
        <end position="113"/>
    </location>
</feature>
<dbReference type="SUPFAM" id="SSF56487">
    <property type="entry name" value="SRCR-like"/>
    <property type="match status" value="2"/>
</dbReference>
<evidence type="ECO:0000256" key="4">
    <source>
        <dbReference type="ARBA" id="ARBA00022737"/>
    </source>
</evidence>
<organism evidence="13 14">
    <name type="scientific">Paralvinella palmiformis</name>
    <dbReference type="NCBI Taxonomy" id="53620"/>
    <lineage>
        <taxon>Eukaryota</taxon>
        <taxon>Metazoa</taxon>
        <taxon>Spiralia</taxon>
        <taxon>Lophotrochozoa</taxon>
        <taxon>Annelida</taxon>
        <taxon>Polychaeta</taxon>
        <taxon>Sedentaria</taxon>
        <taxon>Canalipalpata</taxon>
        <taxon>Terebellida</taxon>
        <taxon>Terebelliformia</taxon>
        <taxon>Alvinellidae</taxon>
        <taxon>Paralvinella</taxon>
    </lineage>
</organism>
<feature type="compositionally biased region" description="Polar residues" evidence="10">
    <location>
        <begin position="153"/>
        <end position="165"/>
    </location>
</feature>
<dbReference type="PANTHER" id="PTHR45817">
    <property type="entry name" value="LYSYL OXIDASE-LIKE-RELATED"/>
    <property type="match status" value="1"/>
</dbReference>
<dbReference type="FunFam" id="3.10.250.10:FF:000016">
    <property type="entry name" value="Scavenger receptor cysteine-rich protein type 12"/>
    <property type="match status" value="1"/>
</dbReference>
<evidence type="ECO:0000256" key="3">
    <source>
        <dbReference type="ARBA" id="ARBA00022729"/>
    </source>
</evidence>
<evidence type="ECO:0000256" key="5">
    <source>
        <dbReference type="ARBA" id="ARBA00022989"/>
    </source>
</evidence>
<dbReference type="Gene3D" id="3.10.250.10">
    <property type="entry name" value="SRCR-like domain"/>
    <property type="match status" value="2"/>
</dbReference>
<dbReference type="GO" id="GO:0016020">
    <property type="term" value="C:membrane"/>
    <property type="evidence" value="ECO:0007669"/>
    <property type="project" value="UniProtKB-SubCell"/>
</dbReference>
<dbReference type="PRINTS" id="PR00074">
    <property type="entry name" value="LYSYLOXIDASE"/>
</dbReference>
<evidence type="ECO:0000256" key="2">
    <source>
        <dbReference type="ARBA" id="ARBA00022692"/>
    </source>
</evidence>
<evidence type="ECO:0000256" key="6">
    <source>
        <dbReference type="ARBA" id="ARBA00023136"/>
    </source>
</evidence>
<dbReference type="GO" id="GO:0005507">
    <property type="term" value="F:copper ion binding"/>
    <property type="evidence" value="ECO:0007669"/>
    <property type="project" value="InterPro"/>
</dbReference>
<sequence>MAKLQVVFLITVSLAAGLAQLGPDSPGTEGLIRLIGGTARGSGTVVVYHNRKWGKVCDDGWNLDAAHVVCKSLGFARALMAATASHFGGDFSDYDFWLDDVRCAGSEMRLTECQHASWGVHNCHHNENAGVFCVPFSMESLALQTIPAEPEQTKPNSNVSPSSTPGPKGQIKDSQNNNSPNDEVKPKQEKVRRKFPTVYPVRLANGRTPNEGIVEVEIDGKWGIICGDDWSLMEGMAACKQAGLGYAKQAFDVSPFGGTDKVKVLSGIRCEGNEETLSECHHGGMERDVSCSSTEKIASVICTKVLPDLVPNATLVQESSYLQDLPMYYIQCAMEENCAAKSAFTIRETYPDWHLHRRRLLRFSTSTWNFGTAEFRPKARKEEWEWHLCHMHYHSMHVFASYDLVDEHHNRVAQGHKASFCLEDVQCKPGIEKKFHCTGFGDQGISVGCADDYLHDIDCQWIDITDVPPGKYFFKVSLSGFSSL</sequence>
<dbReference type="Pfam" id="PF00530">
    <property type="entry name" value="SRCR"/>
    <property type="match status" value="2"/>
</dbReference>
<keyword evidence="6" id="KW-0472">Membrane</keyword>
<keyword evidence="7 9" id="KW-1015">Disulfide bond</keyword>
<evidence type="ECO:0000256" key="1">
    <source>
        <dbReference type="ARBA" id="ARBA00004167"/>
    </source>
</evidence>
<evidence type="ECO:0000256" key="10">
    <source>
        <dbReference type="SAM" id="MobiDB-lite"/>
    </source>
</evidence>
<evidence type="ECO:0000256" key="9">
    <source>
        <dbReference type="PROSITE-ProRule" id="PRU00196"/>
    </source>
</evidence>
<comment type="subcellular location">
    <subcellularLocation>
        <location evidence="1">Membrane</location>
        <topology evidence="1">Single-pass membrane protein</topology>
    </subcellularLocation>
</comment>
<proteinExistence type="predicted"/>
<dbReference type="Proteomes" id="UP001208570">
    <property type="component" value="Unassembled WGS sequence"/>
</dbReference>